<proteinExistence type="predicted"/>
<name>A0ABW7VTN4_9NOCA</name>
<reference evidence="1 2" key="1">
    <citation type="submission" date="2024-10" db="EMBL/GenBank/DDBJ databases">
        <title>The Natural Products Discovery Center: Release of the First 8490 Sequenced Strains for Exploring Actinobacteria Biosynthetic Diversity.</title>
        <authorList>
            <person name="Kalkreuter E."/>
            <person name="Kautsar S.A."/>
            <person name="Yang D."/>
            <person name="Bader C.D."/>
            <person name="Teijaro C.N."/>
            <person name="Fluegel L."/>
            <person name="Davis C.M."/>
            <person name="Simpson J.R."/>
            <person name="Lauterbach L."/>
            <person name="Steele A.D."/>
            <person name="Gui C."/>
            <person name="Meng S."/>
            <person name="Li G."/>
            <person name="Viehrig K."/>
            <person name="Ye F."/>
            <person name="Su P."/>
            <person name="Kiefer A.F."/>
            <person name="Nichols A."/>
            <person name="Cepeda A.J."/>
            <person name="Yan W."/>
            <person name="Fan B."/>
            <person name="Jiang Y."/>
            <person name="Adhikari A."/>
            <person name="Zheng C.-J."/>
            <person name="Schuster L."/>
            <person name="Cowan T.M."/>
            <person name="Smanski M.J."/>
            <person name="Chevrette M.G."/>
            <person name="De Carvalho L.P.S."/>
            <person name="Shen B."/>
        </authorList>
    </citation>
    <scope>NUCLEOTIDE SEQUENCE [LARGE SCALE GENOMIC DNA]</scope>
    <source>
        <strain evidence="1 2">NPDC019377</strain>
    </source>
</reference>
<dbReference type="RefSeq" id="WP_397061158.1">
    <property type="nucleotide sequence ID" value="NZ_JBIRYL010000001.1"/>
</dbReference>
<gene>
    <name evidence="1" type="ORF">ACH49Z_08910</name>
</gene>
<comment type="caution">
    <text evidence="1">The sequence shown here is derived from an EMBL/GenBank/DDBJ whole genome shotgun (WGS) entry which is preliminary data.</text>
</comment>
<organism evidence="1 2">
    <name type="scientific">Nocardia testacea</name>
    <dbReference type="NCBI Taxonomy" id="248551"/>
    <lineage>
        <taxon>Bacteria</taxon>
        <taxon>Bacillati</taxon>
        <taxon>Actinomycetota</taxon>
        <taxon>Actinomycetes</taxon>
        <taxon>Mycobacteriales</taxon>
        <taxon>Nocardiaceae</taxon>
        <taxon>Nocardia</taxon>
    </lineage>
</organism>
<accession>A0ABW7VTN4</accession>
<sequence>MPERIPADLREALIRAYPGTEALGGGFTYYRAMPENTRLIAAAVADDLVGRLIPDCGHIIPLDRPDALLAEVVPFLH</sequence>
<evidence type="ECO:0008006" key="3">
    <source>
        <dbReference type="Google" id="ProtNLM"/>
    </source>
</evidence>
<dbReference type="SUPFAM" id="SSF53474">
    <property type="entry name" value="alpha/beta-Hydrolases"/>
    <property type="match status" value="1"/>
</dbReference>
<evidence type="ECO:0000313" key="1">
    <source>
        <dbReference type="EMBL" id="MFI2229957.1"/>
    </source>
</evidence>
<dbReference type="Gene3D" id="3.40.50.1820">
    <property type="entry name" value="alpha/beta hydrolase"/>
    <property type="match status" value="1"/>
</dbReference>
<evidence type="ECO:0000313" key="2">
    <source>
        <dbReference type="Proteomes" id="UP001611494"/>
    </source>
</evidence>
<dbReference type="EMBL" id="JBIRYL010000001">
    <property type="protein sequence ID" value="MFI2229957.1"/>
    <property type="molecule type" value="Genomic_DNA"/>
</dbReference>
<dbReference type="InterPro" id="IPR029058">
    <property type="entry name" value="AB_hydrolase_fold"/>
</dbReference>
<keyword evidence="2" id="KW-1185">Reference proteome</keyword>
<protein>
    <recommendedName>
        <fullName evidence="3">Alpha/beta hydrolase</fullName>
    </recommendedName>
</protein>
<dbReference type="Proteomes" id="UP001611494">
    <property type="component" value="Unassembled WGS sequence"/>
</dbReference>